<dbReference type="PANTHER" id="PTHR45023">
    <property type="match status" value="1"/>
</dbReference>
<keyword evidence="4" id="KW-1185">Reference proteome</keyword>
<feature type="domain" description="No apical meristem-associated C-terminal" evidence="2">
    <location>
        <begin position="41"/>
        <end position="164"/>
    </location>
</feature>
<accession>A0A484KNK7</accession>
<proteinExistence type="predicted"/>
<dbReference type="Proteomes" id="UP000595140">
    <property type="component" value="Unassembled WGS sequence"/>
</dbReference>
<dbReference type="AlphaFoldDB" id="A0A484KNK7"/>
<evidence type="ECO:0000313" key="4">
    <source>
        <dbReference type="Proteomes" id="UP000595140"/>
    </source>
</evidence>
<protein>
    <recommendedName>
        <fullName evidence="2">No apical meristem-associated C-terminal domain-containing protein</fullName>
    </recommendedName>
</protein>
<feature type="compositionally biased region" description="Low complexity" evidence="1">
    <location>
        <begin position="109"/>
        <end position="123"/>
    </location>
</feature>
<evidence type="ECO:0000256" key="1">
    <source>
        <dbReference type="SAM" id="MobiDB-lite"/>
    </source>
</evidence>
<dbReference type="OrthoDB" id="70182at2759"/>
<evidence type="ECO:0000313" key="3">
    <source>
        <dbReference type="EMBL" id="VFQ63656.1"/>
    </source>
</evidence>
<feature type="region of interest" description="Disordered" evidence="1">
    <location>
        <begin position="76"/>
        <end position="123"/>
    </location>
</feature>
<sequence>MRVYEECSRSRRSGTNDADVLRLATTRYQDDRNQGKVPIDLWRILSRSPKWKQLNNSDGELFRKRSTVDAEVEVDETIGSTDQIPPFNVADSDDEDPIPRPIGRKKAKSIASGSGGSASVSASPRDEIGLAMVEQLRTFNLQEQERLKLKEKELKIKEQEAEMKFSCGFDDRGNITIAMSRWSTRNIEVIDLGHLSDDGGFPGPLISYHELEASLGKRIFARDLYFFDGFKYMVVFPQVLEGDRPTKNHMSSVFRVFKKLWRDAGEFIVGNKVLGVGLLGVLCLGVVKSVKS</sequence>
<organism evidence="3 4">
    <name type="scientific">Cuscuta campestris</name>
    <dbReference type="NCBI Taxonomy" id="132261"/>
    <lineage>
        <taxon>Eukaryota</taxon>
        <taxon>Viridiplantae</taxon>
        <taxon>Streptophyta</taxon>
        <taxon>Embryophyta</taxon>
        <taxon>Tracheophyta</taxon>
        <taxon>Spermatophyta</taxon>
        <taxon>Magnoliopsida</taxon>
        <taxon>eudicotyledons</taxon>
        <taxon>Gunneridae</taxon>
        <taxon>Pentapetalae</taxon>
        <taxon>asterids</taxon>
        <taxon>lamiids</taxon>
        <taxon>Solanales</taxon>
        <taxon>Convolvulaceae</taxon>
        <taxon>Cuscuteae</taxon>
        <taxon>Cuscuta</taxon>
        <taxon>Cuscuta subgen. Grammica</taxon>
        <taxon>Cuscuta sect. Cleistogrammica</taxon>
    </lineage>
</organism>
<dbReference type="PANTHER" id="PTHR45023:SF4">
    <property type="entry name" value="GLYCINE-RICH PROTEIN-RELATED"/>
    <property type="match status" value="1"/>
</dbReference>
<dbReference type="Pfam" id="PF14303">
    <property type="entry name" value="NAM-associated"/>
    <property type="match status" value="1"/>
</dbReference>
<reference evidence="3 4" key="1">
    <citation type="submission" date="2018-04" db="EMBL/GenBank/DDBJ databases">
        <authorList>
            <person name="Vogel A."/>
        </authorList>
    </citation>
    <scope>NUCLEOTIDE SEQUENCE [LARGE SCALE GENOMIC DNA]</scope>
</reference>
<gene>
    <name evidence="3" type="ORF">CCAM_LOCUS5432</name>
</gene>
<dbReference type="InterPro" id="IPR029466">
    <property type="entry name" value="NAM-associated_C"/>
</dbReference>
<evidence type="ECO:0000259" key="2">
    <source>
        <dbReference type="Pfam" id="PF14303"/>
    </source>
</evidence>
<dbReference type="EMBL" id="OOIL02000305">
    <property type="protein sequence ID" value="VFQ63656.1"/>
    <property type="molecule type" value="Genomic_DNA"/>
</dbReference>
<name>A0A484KNK7_9ASTE</name>